<dbReference type="InterPro" id="IPR004562">
    <property type="entry name" value="LipoylTrfase_LipoateP_Ligase"/>
</dbReference>
<dbReference type="GO" id="GO:0009249">
    <property type="term" value="P:protein lipoylation"/>
    <property type="evidence" value="ECO:0007669"/>
    <property type="project" value="InterPro"/>
</dbReference>
<dbReference type="PROSITE" id="PS51733">
    <property type="entry name" value="BPL_LPL_CATALYTIC"/>
    <property type="match status" value="1"/>
</dbReference>
<dbReference type="GO" id="GO:0016979">
    <property type="term" value="F:lipoate-protein ligase activity"/>
    <property type="evidence" value="ECO:0007669"/>
    <property type="project" value="UniProtKB-EC"/>
</dbReference>
<name>A0A1X6WR04_9ENTE</name>
<dbReference type="SUPFAM" id="SSF55681">
    <property type="entry name" value="Class II aaRS and biotin synthetases"/>
    <property type="match status" value="1"/>
</dbReference>
<evidence type="ECO:0000256" key="4">
    <source>
        <dbReference type="ARBA" id="ARBA00022598"/>
    </source>
</evidence>
<keyword evidence="10" id="KW-1185">Reference proteome</keyword>
<dbReference type="Pfam" id="PF21948">
    <property type="entry name" value="LplA-B_cat"/>
    <property type="match status" value="1"/>
</dbReference>
<dbReference type="PANTHER" id="PTHR12561:SF3">
    <property type="entry name" value="LIPOYLTRANSFERASE 1, MITOCHONDRIAL"/>
    <property type="match status" value="1"/>
</dbReference>
<keyword evidence="6" id="KW-0067">ATP-binding</keyword>
<gene>
    <name evidence="9" type="ORF">FM121_08360</name>
</gene>
<keyword evidence="4 9" id="KW-0436">Ligase</keyword>
<keyword evidence="5" id="KW-0547">Nucleotide-binding</keyword>
<feature type="domain" description="BPL/LPL catalytic" evidence="8">
    <location>
        <begin position="26"/>
        <end position="217"/>
    </location>
</feature>
<dbReference type="EC" id="6.3.1.20" evidence="3"/>
<evidence type="ECO:0000256" key="7">
    <source>
        <dbReference type="ARBA" id="ARBA00048037"/>
    </source>
</evidence>
<organism evidence="9 10">
    <name type="scientific">Vagococcus fluvialis bH819</name>
    <dbReference type="NCBI Taxonomy" id="1255619"/>
    <lineage>
        <taxon>Bacteria</taxon>
        <taxon>Bacillati</taxon>
        <taxon>Bacillota</taxon>
        <taxon>Bacilli</taxon>
        <taxon>Lactobacillales</taxon>
        <taxon>Enterococcaceae</taxon>
        <taxon>Vagococcus</taxon>
    </lineage>
</organism>
<dbReference type="Pfam" id="PF10437">
    <property type="entry name" value="Lip_prot_lig_C"/>
    <property type="match status" value="1"/>
</dbReference>
<dbReference type="GO" id="GO:0005737">
    <property type="term" value="C:cytoplasm"/>
    <property type="evidence" value="ECO:0007669"/>
    <property type="project" value="TreeGrafter"/>
</dbReference>
<dbReference type="Gene3D" id="3.30.930.10">
    <property type="entry name" value="Bira Bifunctional Protein, Domain 2"/>
    <property type="match status" value="1"/>
</dbReference>
<accession>A0A1X6WR04</accession>
<dbReference type="AlphaFoldDB" id="A0A1X6WR04"/>
<evidence type="ECO:0000256" key="3">
    <source>
        <dbReference type="ARBA" id="ARBA00012367"/>
    </source>
</evidence>
<dbReference type="GO" id="GO:0005524">
    <property type="term" value="F:ATP binding"/>
    <property type="evidence" value="ECO:0007669"/>
    <property type="project" value="UniProtKB-KW"/>
</dbReference>
<dbReference type="Gene3D" id="3.30.390.50">
    <property type="entry name" value="CO dehydrogenase flavoprotein, C-terminal domain"/>
    <property type="match status" value="1"/>
</dbReference>
<proteinExistence type="predicted"/>
<evidence type="ECO:0000313" key="9">
    <source>
        <dbReference type="EMBL" id="SLM86086.1"/>
    </source>
</evidence>
<comment type="catalytic activity">
    <reaction evidence="7">
        <text>L-lysyl-[lipoyl-carrier protein] + (R)-lipoate + ATP = N(6)-[(R)-lipoyl]-L-lysyl-[lipoyl-carrier protein] + AMP + diphosphate + H(+)</text>
        <dbReference type="Rhea" id="RHEA:49288"/>
        <dbReference type="Rhea" id="RHEA-COMP:10500"/>
        <dbReference type="Rhea" id="RHEA-COMP:10502"/>
        <dbReference type="ChEBI" id="CHEBI:15378"/>
        <dbReference type="ChEBI" id="CHEBI:29969"/>
        <dbReference type="ChEBI" id="CHEBI:30616"/>
        <dbReference type="ChEBI" id="CHEBI:33019"/>
        <dbReference type="ChEBI" id="CHEBI:83088"/>
        <dbReference type="ChEBI" id="CHEBI:83099"/>
        <dbReference type="ChEBI" id="CHEBI:456215"/>
        <dbReference type="EC" id="6.3.1.20"/>
    </reaction>
</comment>
<evidence type="ECO:0000313" key="10">
    <source>
        <dbReference type="Proteomes" id="UP000195918"/>
    </source>
</evidence>
<evidence type="ECO:0000256" key="1">
    <source>
        <dbReference type="ARBA" id="ARBA00005085"/>
    </source>
</evidence>
<evidence type="ECO:0000256" key="6">
    <source>
        <dbReference type="ARBA" id="ARBA00022840"/>
    </source>
</evidence>
<evidence type="ECO:0000256" key="2">
    <source>
        <dbReference type="ARBA" id="ARBA00005124"/>
    </source>
</evidence>
<protein>
    <recommendedName>
        <fullName evidence="3">lipoate--protein ligase</fullName>
        <ecNumber evidence="3">6.3.1.20</ecNumber>
    </recommendedName>
</protein>
<dbReference type="Proteomes" id="UP000195918">
    <property type="component" value="Unassembled WGS sequence"/>
</dbReference>
<evidence type="ECO:0000259" key="8">
    <source>
        <dbReference type="PROSITE" id="PS51733"/>
    </source>
</evidence>
<sequence length="343" mass="39308">MLFHRMESRDIRINLATEDYLMNTVEIDEPILLMYIQHPCLIVGKHQNIYEEIAVDQAMKDGVIITRRLSGGGTVFDDLGNISFSFIIRKGQVKFGDYPTITQPIVDALKAMGVDNISVNGRNDIFIDGKKISGNAMYTKNQSMFSHGTLLFDVDLNRMEKYLIVSKEKIKTTHIQSVESRVTNIKPYLNKSYQKLTIEGFRDELIRRIFKVDSIEEISSQEIILSQFDQEQIQQSVSEVYSNDDWVYGHHQIFDIKRNAYIKNVGLIEVAFTVEKGKIGEISFSGDYFSQKNQQEVCEKLKGKRLIFNELMSDLTDSEIDLCFSGLDKESLILLLLGELVND</sequence>
<dbReference type="PANTHER" id="PTHR12561">
    <property type="entry name" value="LIPOATE-PROTEIN LIGASE"/>
    <property type="match status" value="1"/>
</dbReference>
<comment type="pathway">
    <text evidence="1">Protein modification; protein lipoylation via exogenous pathway; protein N(6)-(lipoyl)lysine from lipoate: step 2/2.</text>
</comment>
<dbReference type="NCBIfam" id="TIGR00545">
    <property type="entry name" value="lipoyltrans"/>
    <property type="match status" value="1"/>
</dbReference>
<evidence type="ECO:0000256" key="5">
    <source>
        <dbReference type="ARBA" id="ARBA00022741"/>
    </source>
</evidence>
<dbReference type="InterPro" id="IPR045864">
    <property type="entry name" value="aa-tRNA-synth_II/BPL/LPL"/>
</dbReference>
<dbReference type="InterPro" id="IPR019491">
    <property type="entry name" value="Lipoate_protein_ligase_C"/>
</dbReference>
<dbReference type="CDD" id="cd16443">
    <property type="entry name" value="LplA"/>
    <property type="match status" value="1"/>
</dbReference>
<dbReference type="EMBL" id="FWFD01000013">
    <property type="protein sequence ID" value="SLM86086.1"/>
    <property type="molecule type" value="Genomic_DNA"/>
</dbReference>
<dbReference type="RefSeq" id="WP_086951720.1">
    <property type="nucleotide sequence ID" value="NZ_FWFD01000013.1"/>
</dbReference>
<reference evidence="10" key="1">
    <citation type="submission" date="2017-02" db="EMBL/GenBank/DDBJ databases">
        <authorList>
            <person name="Dridi B."/>
        </authorList>
    </citation>
    <scope>NUCLEOTIDE SEQUENCE [LARGE SCALE GENOMIC DNA]</scope>
    <source>
        <strain evidence="10">bH819</strain>
    </source>
</reference>
<dbReference type="SUPFAM" id="SSF82649">
    <property type="entry name" value="SufE/NifU"/>
    <property type="match status" value="1"/>
</dbReference>
<dbReference type="GO" id="GO:0017118">
    <property type="term" value="F:lipoyltransferase activity"/>
    <property type="evidence" value="ECO:0007669"/>
    <property type="project" value="TreeGrafter"/>
</dbReference>
<dbReference type="InterPro" id="IPR004143">
    <property type="entry name" value="BPL_LPL_catalytic"/>
</dbReference>
<dbReference type="OrthoDB" id="9788148at2"/>
<comment type="pathway">
    <text evidence="2">Protein modification; protein lipoylation via exogenous pathway; protein N(6)-(lipoyl)lysine from lipoate: step 1/2.</text>
</comment>
<dbReference type="UniPathway" id="UPA00537">
    <property type="reaction ID" value="UER00594"/>
</dbReference>